<evidence type="ECO:0000313" key="1">
    <source>
        <dbReference type="EMBL" id="EDP19898.1"/>
    </source>
</evidence>
<dbReference type="AlphaFoldDB" id="A8SF78"/>
<dbReference type="HOGENOM" id="CLU_2081305_0_0_9"/>
<protein>
    <submittedName>
        <fullName evidence="1">Uncharacterized protein</fullName>
    </submittedName>
</protein>
<comment type="caution">
    <text evidence="1">The sequence shown here is derived from an EMBL/GenBank/DDBJ whole genome shotgun (WGS) entry which is preliminary data.</text>
</comment>
<organism evidence="1 2">
    <name type="scientific">Faecalibacterium prausnitzii M21/2</name>
    <dbReference type="NCBI Taxonomy" id="411485"/>
    <lineage>
        <taxon>Bacteria</taxon>
        <taxon>Bacillati</taxon>
        <taxon>Bacillota</taxon>
        <taxon>Clostridia</taxon>
        <taxon>Eubacteriales</taxon>
        <taxon>Oscillospiraceae</taxon>
        <taxon>Faecalibacterium</taxon>
    </lineage>
</organism>
<sequence>MLIAVAAILPHKPVFAQTLGFLKTAAFAVEEGTAHRAVGVVYLRNTVAILEALVSFFTGHQKKLFHGSFSFVFKQSKRPPGGGTQRLLLYHDGEQFAMVFLSKDTPLFSLQLWRRRD</sequence>
<proteinExistence type="predicted"/>
<reference evidence="1 2" key="1">
    <citation type="submission" date="2007-09" db="EMBL/GenBank/DDBJ databases">
        <title>Draft genome sequence of Faecalibacterium prausnitzii M21/2.</title>
        <authorList>
            <person name="Sudarsanam P."/>
            <person name="Ley R."/>
            <person name="Guruge J."/>
            <person name="Turnbaugh P.J."/>
            <person name="Mahowald M."/>
            <person name="Liep D."/>
            <person name="Gordon J."/>
        </authorList>
    </citation>
    <scope>NUCLEOTIDE SEQUENCE [LARGE SCALE GENOMIC DNA]</scope>
    <source>
        <strain evidence="1 2">M21/2</strain>
    </source>
</reference>
<name>A8SF78_9FIRM</name>
<dbReference type="EMBL" id="ABED02000029">
    <property type="protein sequence ID" value="EDP19898.1"/>
    <property type="molecule type" value="Genomic_DNA"/>
</dbReference>
<reference evidence="1 2" key="2">
    <citation type="submission" date="2007-09" db="EMBL/GenBank/DDBJ databases">
        <authorList>
            <person name="Fulton L."/>
            <person name="Clifton S."/>
            <person name="Fulton B."/>
            <person name="Xu J."/>
            <person name="Minx P."/>
            <person name="Pepin K.H."/>
            <person name="Johnson M."/>
            <person name="Thiruvilangam P."/>
            <person name="Bhonagiri V."/>
            <person name="Nash W.E."/>
            <person name="Mardis E.R."/>
            <person name="Wilson R.K."/>
        </authorList>
    </citation>
    <scope>NUCLEOTIDE SEQUENCE [LARGE SCALE GENOMIC DNA]</scope>
    <source>
        <strain evidence="1 2">M21/2</strain>
    </source>
</reference>
<dbReference type="Proteomes" id="UP000005945">
    <property type="component" value="Unassembled WGS sequence"/>
</dbReference>
<evidence type="ECO:0000313" key="2">
    <source>
        <dbReference type="Proteomes" id="UP000005945"/>
    </source>
</evidence>
<accession>A8SF78</accession>
<gene>
    <name evidence="1" type="ORF">FAEPRAM212_02681</name>
</gene>